<dbReference type="InterPro" id="IPR002701">
    <property type="entry name" value="CM_II_prokaryot"/>
</dbReference>
<comment type="pathway">
    <text evidence="5">Metabolic intermediate biosynthesis; prephenate biosynthesis; prephenate from chorismate: step 1/1.</text>
</comment>
<protein>
    <recommendedName>
        <fullName evidence="7">Bifunctional chorismate mutase/prephenate dehydratase</fullName>
        <ecNumber evidence="6">4.2.1.51</ecNumber>
    </recommendedName>
    <alternativeName>
        <fullName evidence="17">Chorismate mutase-prephenate dehydratase</fullName>
    </alternativeName>
    <alternativeName>
        <fullName evidence="8">Prephenate dehydratase</fullName>
    </alternativeName>
    <alternativeName>
        <fullName evidence="16">p-protein</fullName>
    </alternativeName>
</protein>
<keyword evidence="14 23" id="KW-0456">Lyase</keyword>
<dbReference type="Gene3D" id="1.20.59.10">
    <property type="entry name" value="Chorismate mutase"/>
    <property type="match status" value="1"/>
</dbReference>
<dbReference type="InterPro" id="IPR036979">
    <property type="entry name" value="CM_dom_sf"/>
</dbReference>
<evidence type="ECO:0000256" key="5">
    <source>
        <dbReference type="ARBA" id="ARBA00004817"/>
    </source>
</evidence>
<dbReference type="PROSITE" id="PS51171">
    <property type="entry name" value="PREPHENATE_DEHYDR_3"/>
    <property type="match status" value="1"/>
</dbReference>
<evidence type="ECO:0000256" key="6">
    <source>
        <dbReference type="ARBA" id="ARBA00013147"/>
    </source>
</evidence>
<dbReference type="FunFam" id="3.30.70.260:FF:000012">
    <property type="entry name" value="Prephenate dehydratase"/>
    <property type="match status" value="1"/>
</dbReference>
<evidence type="ECO:0000256" key="12">
    <source>
        <dbReference type="ARBA" id="ARBA00023222"/>
    </source>
</evidence>
<dbReference type="SUPFAM" id="SSF55021">
    <property type="entry name" value="ACT-like"/>
    <property type="match status" value="1"/>
</dbReference>
<organism evidence="23 24">
    <name type="scientific">Clostridium cellulovorans (strain ATCC 35296 / DSM 3052 / OCM 3 / 743B)</name>
    <dbReference type="NCBI Taxonomy" id="573061"/>
    <lineage>
        <taxon>Bacteria</taxon>
        <taxon>Bacillati</taxon>
        <taxon>Bacillota</taxon>
        <taxon>Clostridia</taxon>
        <taxon>Eubacteriales</taxon>
        <taxon>Clostridiaceae</taxon>
        <taxon>Clostridium</taxon>
    </lineage>
</organism>
<dbReference type="PROSITE" id="PS51168">
    <property type="entry name" value="CHORISMATE_MUT_2"/>
    <property type="match status" value="1"/>
</dbReference>
<dbReference type="UniPathway" id="UPA00121">
    <property type="reaction ID" value="UER00345"/>
</dbReference>
<feature type="domain" description="ACT" evidence="22">
    <location>
        <begin position="295"/>
        <end position="372"/>
    </location>
</feature>
<evidence type="ECO:0000256" key="1">
    <source>
        <dbReference type="ARBA" id="ARBA00000824"/>
    </source>
</evidence>
<dbReference type="AlphaFoldDB" id="D9SPR4"/>
<dbReference type="InterPro" id="IPR002912">
    <property type="entry name" value="ACT_dom"/>
</dbReference>
<evidence type="ECO:0000313" key="23">
    <source>
        <dbReference type="EMBL" id="ADL50113.1"/>
    </source>
</evidence>
<dbReference type="InterPro" id="IPR001086">
    <property type="entry name" value="Preph_deHydtase"/>
</dbReference>
<keyword evidence="10" id="KW-0028">Amino-acid biosynthesis</keyword>
<dbReference type="CDD" id="cd04905">
    <property type="entry name" value="ACT_CM-PDT"/>
    <property type="match status" value="1"/>
</dbReference>
<keyword evidence="15" id="KW-0511">Multifunctional enzyme</keyword>
<dbReference type="SUPFAM" id="SSF48600">
    <property type="entry name" value="Chorismate mutase II"/>
    <property type="match status" value="1"/>
</dbReference>
<evidence type="ECO:0000256" key="7">
    <source>
        <dbReference type="ARBA" id="ARBA00014401"/>
    </source>
</evidence>
<gene>
    <name evidence="23" type="ordered locus">Clocel_0333</name>
</gene>
<dbReference type="PANTHER" id="PTHR21022:SF19">
    <property type="entry name" value="PREPHENATE DEHYDRATASE-RELATED"/>
    <property type="match status" value="1"/>
</dbReference>
<keyword evidence="11" id="KW-0057">Aromatic amino acid biosynthesis</keyword>
<comment type="catalytic activity">
    <reaction evidence="1">
        <text>chorismate = prephenate</text>
        <dbReference type="Rhea" id="RHEA:13897"/>
        <dbReference type="ChEBI" id="CHEBI:29748"/>
        <dbReference type="ChEBI" id="CHEBI:29934"/>
        <dbReference type="EC" id="5.4.99.5"/>
    </reaction>
</comment>
<dbReference type="UniPathway" id="UPA00120">
    <property type="reaction ID" value="UER00203"/>
</dbReference>
<dbReference type="GO" id="GO:0004664">
    <property type="term" value="F:prephenate dehydratase activity"/>
    <property type="evidence" value="ECO:0007669"/>
    <property type="project" value="UniProtKB-EC"/>
</dbReference>
<dbReference type="PANTHER" id="PTHR21022">
    <property type="entry name" value="PREPHENATE DEHYDRATASE P PROTEIN"/>
    <property type="match status" value="1"/>
</dbReference>
<dbReference type="GO" id="GO:0009094">
    <property type="term" value="P:L-phenylalanine biosynthetic process"/>
    <property type="evidence" value="ECO:0007669"/>
    <property type="project" value="UniProtKB-UniPathway"/>
</dbReference>
<feature type="domain" description="Prephenate dehydratase" evidence="21">
    <location>
        <begin position="106"/>
        <end position="283"/>
    </location>
</feature>
<evidence type="ECO:0000256" key="3">
    <source>
        <dbReference type="ARBA" id="ARBA00004496"/>
    </source>
</evidence>
<keyword evidence="12" id="KW-0584">Phenylalanine biosynthesis</keyword>
<reference evidence="23 24" key="1">
    <citation type="submission" date="2010-08" db="EMBL/GenBank/DDBJ databases">
        <title>Complete sequence of Clostridium cellulovorans 743B.</title>
        <authorList>
            <consortium name="US DOE Joint Genome Institute"/>
            <person name="Lucas S."/>
            <person name="Copeland A."/>
            <person name="Lapidus A."/>
            <person name="Cheng J.-F."/>
            <person name="Bruce D."/>
            <person name="Goodwin L."/>
            <person name="Pitluck S."/>
            <person name="Chertkov O."/>
            <person name="Detter J.C."/>
            <person name="Han C."/>
            <person name="Tapia R."/>
            <person name="Land M."/>
            <person name="Hauser L."/>
            <person name="Chang Y.-J."/>
            <person name="Jeffries C."/>
            <person name="Kyrpides N."/>
            <person name="Ivanova N."/>
            <person name="Mikhailova N."/>
            <person name="Hemme C.L."/>
            <person name="Woyke T."/>
        </authorList>
    </citation>
    <scope>NUCLEOTIDE SEQUENCE [LARGE SCALE GENOMIC DNA]</scope>
    <source>
        <strain evidence="24">ATCC 35296 / DSM 3052 / OCM 3 / 743B</strain>
    </source>
</reference>
<evidence type="ECO:0000256" key="8">
    <source>
        <dbReference type="ARBA" id="ARBA00021872"/>
    </source>
</evidence>
<dbReference type="PIRSF" id="PIRSF001500">
    <property type="entry name" value="Chor_mut_pdt_Ppr"/>
    <property type="match status" value="1"/>
</dbReference>
<evidence type="ECO:0000259" key="20">
    <source>
        <dbReference type="PROSITE" id="PS51168"/>
    </source>
</evidence>
<dbReference type="Pfam" id="PF00800">
    <property type="entry name" value="PDT"/>
    <property type="match status" value="1"/>
</dbReference>
<dbReference type="InterPro" id="IPR036263">
    <property type="entry name" value="Chorismate_II_sf"/>
</dbReference>
<proteinExistence type="predicted"/>
<evidence type="ECO:0000256" key="11">
    <source>
        <dbReference type="ARBA" id="ARBA00023141"/>
    </source>
</evidence>
<evidence type="ECO:0000256" key="15">
    <source>
        <dbReference type="ARBA" id="ARBA00023268"/>
    </source>
</evidence>
<comment type="function">
    <text evidence="2">Catalyzes the Claisen rearrangement of chorismate to prephenate and the decarboxylation/dehydration of prephenate to phenylpyruvate.</text>
</comment>
<keyword evidence="9" id="KW-0963">Cytoplasm</keyword>
<dbReference type="GO" id="GO:0004106">
    <property type="term" value="F:chorismate mutase activity"/>
    <property type="evidence" value="ECO:0007669"/>
    <property type="project" value="UniProtKB-EC"/>
</dbReference>
<dbReference type="Proteomes" id="UP000002730">
    <property type="component" value="Chromosome"/>
</dbReference>
<evidence type="ECO:0000256" key="4">
    <source>
        <dbReference type="ARBA" id="ARBA00004741"/>
    </source>
</evidence>
<dbReference type="EMBL" id="CP002160">
    <property type="protein sequence ID" value="ADL50113.1"/>
    <property type="molecule type" value="Genomic_DNA"/>
</dbReference>
<dbReference type="SUPFAM" id="SSF53850">
    <property type="entry name" value="Periplasmic binding protein-like II"/>
    <property type="match status" value="1"/>
</dbReference>
<keyword evidence="13" id="KW-0413">Isomerase</keyword>
<evidence type="ECO:0000256" key="19">
    <source>
        <dbReference type="PIRSR" id="PIRSR001500-2"/>
    </source>
</evidence>
<accession>D9SPR4</accession>
<evidence type="ECO:0000256" key="13">
    <source>
        <dbReference type="ARBA" id="ARBA00023235"/>
    </source>
</evidence>
<name>D9SPR4_CLOC7</name>
<dbReference type="KEGG" id="ccb:Clocel_0333"/>
<keyword evidence="24" id="KW-1185">Reference proteome</keyword>
<feature type="domain" description="Chorismate mutase" evidence="20">
    <location>
        <begin position="1"/>
        <end position="86"/>
    </location>
</feature>
<comment type="pathway">
    <text evidence="4">Amino-acid biosynthesis; L-phenylalanine biosynthesis; phenylpyruvate from prephenate: step 1/1.</text>
</comment>
<evidence type="ECO:0000256" key="16">
    <source>
        <dbReference type="ARBA" id="ARBA00031175"/>
    </source>
</evidence>
<dbReference type="STRING" id="573061.Clocel_0333"/>
<sequence>MELNELRKQINDIDKNLLELFQKRMDTAIAIGQYKKEHSMQVFDETREKEVIQRAKTAAEDKYQDFVEAFYQNLMALSREIQREVLNESIDLQIETSSDKTAKKPTVVFQGVKGSYSDEALSLYYGDNVNTINVQDFEDVFEELKKGTADYGILPVENSSTGSIVDVFDLLAKHDCCIVGEQLLKVEQCLLGVKGATAEDIREIYSHPQGFSQSTEFLKKFPDCLKTPYYNTAISAKYVSELNDKSKAAIAGKRAASIYGLDILAENINTSNNNYTRFITISKKLLVADTSDKISVMFILPHESGSLYNALTYFARNNLNMLNIESRPMPNKNWEYMFFIDFQGNLHDQRVKNALADLSENSIYVKVLGNYKAAINKAL</sequence>
<dbReference type="Gene3D" id="3.40.190.10">
    <property type="entry name" value="Periplasmic binding protein-like II"/>
    <property type="match status" value="2"/>
</dbReference>
<dbReference type="eggNOG" id="COG0077">
    <property type="taxonomic scope" value="Bacteria"/>
</dbReference>
<evidence type="ECO:0000256" key="10">
    <source>
        <dbReference type="ARBA" id="ARBA00022605"/>
    </source>
</evidence>
<dbReference type="InterPro" id="IPR008242">
    <property type="entry name" value="Chor_mutase/pphenate_deHydtase"/>
</dbReference>
<dbReference type="InterPro" id="IPR011279">
    <property type="entry name" value="Chorismate_mutase_GmP"/>
</dbReference>
<evidence type="ECO:0000256" key="17">
    <source>
        <dbReference type="ARBA" id="ARBA00031520"/>
    </source>
</evidence>
<dbReference type="CDD" id="cd13631">
    <property type="entry name" value="PBP2_Ct-PDT_like"/>
    <property type="match status" value="1"/>
</dbReference>
<dbReference type="NCBIfam" id="NF008865">
    <property type="entry name" value="PRK11898.1"/>
    <property type="match status" value="1"/>
</dbReference>
<evidence type="ECO:0000313" key="24">
    <source>
        <dbReference type="Proteomes" id="UP000002730"/>
    </source>
</evidence>
<dbReference type="OrthoDB" id="9802281at2"/>
<dbReference type="NCBIfam" id="TIGR01805">
    <property type="entry name" value="CM_mono_grmpos"/>
    <property type="match status" value="1"/>
</dbReference>
<evidence type="ECO:0000256" key="18">
    <source>
        <dbReference type="ARBA" id="ARBA00047848"/>
    </source>
</evidence>
<feature type="site" description="Essential for prephenate dehydratase activity" evidence="19">
    <location>
        <position position="276"/>
    </location>
</feature>
<evidence type="ECO:0000259" key="22">
    <source>
        <dbReference type="PROSITE" id="PS51671"/>
    </source>
</evidence>
<dbReference type="GO" id="GO:0046417">
    <property type="term" value="P:chorismate metabolic process"/>
    <property type="evidence" value="ECO:0007669"/>
    <property type="project" value="InterPro"/>
</dbReference>
<dbReference type="InterPro" id="IPR045865">
    <property type="entry name" value="ACT-like_dom_sf"/>
</dbReference>
<evidence type="ECO:0000259" key="21">
    <source>
        <dbReference type="PROSITE" id="PS51171"/>
    </source>
</evidence>
<dbReference type="PROSITE" id="PS51671">
    <property type="entry name" value="ACT"/>
    <property type="match status" value="1"/>
</dbReference>
<dbReference type="Gene3D" id="3.30.70.260">
    <property type="match status" value="1"/>
</dbReference>
<dbReference type="SMART" id="SM00830">
    <property type="entry name" value="CM_2"/>
    <property type="match status" value="1"/>
</dbReference>
<evidence type="ECO:0000256" key="14">
    <source>
        <dbReference type="ARBA" id="ARBA00023239"/>
    </source>
</evidence>
<evidence type="ECO:0000256" key="2">
    <source>
        <dbReference type="ARBA" id="ARBA00002364"/>
    </source>
</evidence>
<evidence type="ECO:0000256" key="9">
    <source>
        <dbReference type="ARBA" id="ARBA00022490"/>
    </source>
</evidence>
<dbReference type="GO" id="GO:0005737">
    <property type="term" value="C:cytoplasm"/>
    <property type="evidence" value="ECO:0007669"/>
    <property type="project" value="UniProtKB-SubCell"/>
</dbReference>
<comment type="catalytic activity">
    <reaction evidence="18">
        <text>prephenate + H(+) = 3-phenylpyruvate + CO2 + H2O</text>
        <dbReference type="Rhea" id="RHEA:21648"/>
        <dbReference type="ChEBI" id="CHEBI:15377"/>
        <dbReference type="ChEBI" id="CHEBI:15378"/>
        <dbReference type="ChEBI" id="CHEBI:16526"/>
        <dbReference type="ChEBI" id="CHEBI:18005"/>
        <dbReference type="ChEBI" id="CHEBI:29934"/>
        <dbReference type="EC" id="4.2.1.51"/>
    </reaction>
</comment>
<comment type="subcellular location">
    <subcellularLocation>
        <location evidence="3">Cytoplasm</location>
    </subcellularLocation>
</comment>
<dbReference type="Pfam" id="PF01817">
    <property type="entry name" value="CM_2"/>
    <property type="match status" value="1"/>
</dbReference>
<dbReference type="RefSeq" id="WP_010075120.1">
    <property type="nucleotide sequence ID" value="NC_014393.1"/>
</dbReference>
<dbReference type="HOGENOM" id="CLU_035008_1_1_9"/>
<dbReference type="EC" id="4.2.1.51" evidence="6"/>